<dbReference type="AlphaFoldDB" id="A0A502CIA8"/>
<dbReference type="PANTHER" id="PTHR43194:SF2">
    <property type="entry name" value="PEROXISOMAL MEMBRANE PROTEIN LPX1"/>
    <property type="match status" value="1"/>
</dbReference>
<evidence type="ECO:0000259" key="1">
    <source>
        <dbReference type="Pfam" id="PF00561"/>
    </source>
</evidence>
<dbReference type="InterPro" id="IPR050228">
    <property type="entry name" value="Carboxylesterase_BioH"/>
</dbReference>
<evidence type="ECO:0000313" key="3">
    <source>
        <dbReference type="Proteomes" id="UP000318413"/>
    </source>
</evidence>
<dbReference type="PANTHER" id="PTHR43194">
    <property type="entry name" value="HYDROLASE ALPHA/BETA FOLD FAMILY"/>
    <property type="match status" value="1"/>
</dbReference>
<comment type="caution">
    <text evidence="2">The sequence shown here is derived from an EMBL/GenBank/DDBJ whole genome shotgun (WGS) entry which is preliminary data.</text>
</comment>
<feature type="domain" description="AB hydrolase-1" evidence="1">
    <location>
        <begin position="47"/>
        <end position="138"/>
    </location>
</feature>
<sequence length="271" mass="28950">MRDCVAGTGRLPLPKESRVTLIRPEPQFFDADDGVRLAWYAMGEGRPVVLLHGFMSDAYTNWVRYGHAAALVAAGRRVLMLDFRAHGASDKPHDPAAYPRDRLTRDAMGFVAHLELTDYDLGGYSLGSRTVSRMLATGATPGRVIIGGMGLEGLTDTGRRAGHFRDILTKLGQHPQGSPAWMVEAFLKTTGGDPVALLGIIETFADTPLETIRTFAIPIQVLCGAEDSDNGSATALVDVLPDAVYAEVPGGHMSSVVKPEMGAAMAAFLAD</sequence>
<keyword evidence="3" id="KW-1185">Reference proteome</keyword>
<dbReference type="Gene3D" id="3.40.50.1820">
    <property type="entry name" value="alpha/beta hydrolase"/>
    <property type="match status" value="1"/>
</dbReference>
<keyword evidence="2" id="KW-0378">Hydrolase</keyword>
<dbReference type="InterPro" id="IPR000073">
    <property type="entry name" value="AB_hydrolase_1"/>
</dbReference>
<dbReference type="EMBL" id="RCZK01000006">
    <property type="protein sequence ID" value="TPG12334.1"/>
    <property type="molecule type" value="Genomic_DNA"/>
</dbReference>
<evidence type="ECO:0000313" key="2">
    <source>
        <dbReference type="EMBL" id="TPG12334.1"/>
    </source>
</evidence>
<gene>
    <name evidence="2" type="ORF">EAH84_09180</name>
</gene>
<protein>
    <submittedName>
        <fullName evidence="2">Alpha/beta fold hydrolase</fullName>
    </submittedName>
</protein>
<organism evidence="2 3">
    <name type="scientific">Sphingomonas oligophenolica</name>
    <dbReference type="NCBI Taxonomy" id="301154"/>
    <lineage>
        <taxon>Bacteria</taxon>
        <taxon>Pseudomonadati</taxon>
        <taxon>Pseudomonadota</taxon>
        <taxon>Alphaproteobacteria</taxon>
        <taxon>Sphingomonadales</taxon>
        <taxon>Sphingomonadaceae</taxon>
        <taxon>Sphingomonas</taxon>
    </lineage>
</organism>
<dbReference type="SUPFAM" id="SSF53474">
    <property type="entry name" value="alpha/beta-Hydrolases"/>
    <property type="match status" value="1"/>
</dbReference>
<name>A0A502CIA8_9SPHN</name>
<dbReference type="Pfam" id="PF00561">
    <property type="entry name" value="Abhydrolase_1"/>
    <property type="match status" value="1"/>
</dbReference>
<dbReference type="OrthoDB" id="9804723at2"/>
<dbReference type="Proteomes" id="UP000318413">
    <property type="component" value="Unassembled WGS sequence"/>
</dbReference>
<proteinExistence type="predicted"/>
<dbReference type="InterPro" id="IPR029058">
    <property type="entry name" value="AB_hydrolase_fold"/>
</dbReference>
<accession>A0A502CIA8</accession>
<reference evidence="2 3" key="1">
    <citation type="journal article" date="2019" name="Environ. Microbiol.">
        <title>Species interactions and distinct microbial communities in high Arctic permafrost affected cryosols are associated with the CH4 and CO2 gas fluxes.</title>
        <authorList>
            <person name="Altshuler I."/>
            <person name="Hamel J."/>
            <person name="Turney S."/>
            <person name="Magnuson E."/>
            <person name="Levesque R."/>
            <person name="Greer C."/>
            <person name="Whyte L.G."/>
        </authorList>
    </citation>
    <scope>NUCLEOTIDE SEQUENCE [LARGE SCALE GENOMIC DNA]</scope>
    <source>
        <strain evidence="2 3">S5.1</strain>
    </source>
</reference>
<dbReference type="GO" id="GO:0016787">
    <property type="term" value="F:hydrolase activity"/>
    <property type="evidence" value="ECO:0007669"/>
    <property type="project" value="UniProtKB-KW"/>
</dbReference>